<evidence type="ECO:0000313" key="3">
    <source>
        <dbReference type="EMBL" id="KAF6390335.1"/>
    </source>
</evidence>
<comment type="caution">
    <text evidence="3">The sequence shown here is derived from an EMBL/GenBank/DDBJ whole genome shotgun (WGS) entry which is preliminary data.</text>
</comment>
<proteinExistence type="predicted"/>
<feature type="chain" id="PRO_5029668419" evidence="2">
    <location>
        <begin position="31"/>
        <end position="120"/>
    </location>
</feature>
<keyword evidence="1" id="KW-0472">Membrane</keyword>
<gene>
    <name evidence="3" type="ORF">mRhiFer1_007905</name>
</gene>
<dbReference type="EMBL" id="JACAGC010000001">
    <property type="protein sequence ID" value="KAF6390335.1"/>
    <property type="molecule type" value="Genomic_DNA"/>
</dbReference>
<evidence type="ECO:0000313" key="4">
    <source>
        <dbReference type="Proteomes" id="UP000585614"/>
    </source>
</evidence>
<accession>A0A7J8AVT4</accession>
<dbReference type="Proteomes" id="UP000585614">
    <property type="component" value="Unassembled WGS sequence"/>
</dbReference>
<organism evidence="3 4">
    <name type="scientific">Rhinolophus ferrumequinum</name>
    <name type="common">Greater horseshoe bat</name>
    <dbReference type="NCBI Taxonomy" id="59479"/>
    <lineage>
        <taxon>Eukaryota</taxon>
        <taxon>Metazoa</taxon>
        <taxon>Chordata</taxon>
        <taxon>Craniata</taxon>
        <taxon>Vertebrata</taxon>
        <taxon>Euteleostomi</taxon>
        <taxon>Mammalia</taxon>
        <taxon>Eutheria</taxon>
        <taxon>Laurasiatheria</taxon>
        <taxon>Chiroptera</taxon>
        <taxon>Yinpterochiroptera</taxon>
        <taxon>Rhinolophoidea</taxon>
        <taxon>Rhinolophidae</taxon>
        <taxon>Rhinolophinae</taxon>
        <taxon>Rhinolophus</taxon>
    </lineage>
</organism>
<sequence length="120" mass="13820">MQRALGGCQNDWCDMWTLYLLMTLMTLNNAEEDQTYWAYVPDPPILHPAVWDGSEIPVYVNDTHALGLPSDGHIKQHLKSFVNQALPTVRWLIYKMGLEIGPLLLSLLMYLLVFLPHIHF</sequence>
<feature type="transmembrane region" description="Helical" evidence="1">
    <location>
        <begin position="100"/>
        <end position="118"/>
    </location>
</feature>
<protein>
    <submittedName>
        <fullName evidence="3">Uncharacterized protein</fullName>
    </submittedName>
</protein>
<dbReference type="AlphaFoldDB" id="A0A7J8AVT4"/>
<reference evidence="3 4" key="1">
    <citation type="journal article" date="2020" name="Nature">
        <title>Six reference-quality genomes reveal evolution of bat adaptations.</title>
        <authorList>
            <person name="Jebb D."/>
            <person name="Huang Z."/>
            <person name="Pippel M."/>
            <person name="Hughes G.M."/>
            <person name="Lavrichenko K."/>
            <person name="Devanna P."/>
            <person name="Winkler S."/>
            <person name="Jermiin L.S."/>
            <person name="Skirmuntt E.C."/>
            <person name="Katzourakis A."/>
            <person name="Burkitt-Gray L."/>
            <person name="Ray D.A."/>
            <person name="Sullivan K.A.M."/>
            <person name="Roscito J.G."/>
            <person name="Kirilenko B.M."/>
            <person name="Davalos L.M."/>
            <person name="Corthals A.P."/>
            <person name="Power M.L."/>
            <person name="Jones G."/>
            <person name="Ransome R.D."/>
            <person name="Dechmann D.K.N."/>
            <person name="Locatelli A.G."/>
            <person name="Puechmaille S.J."/>
            <person name="Fedrigo O."/>
            <person name="Jarvis E.D."/>
            <person name="Hiller M."/>
            <person name="Vernes S.C."/>
            <person name="Myers E.W."/>
            <person name="Teeling E.C."/>
        </authorList>
    </citation>
    <scope>NUCLEOTIDE SEQUENCE [LARGE SCALE GENOMIC DNA]</scope>
    <source>
        <strain evidence="3">MRhiFer1</strain>
        <tissue evidence="3">Lung</tissue>
    </source>
</reference>
<feature type="signal peptide" evidence="2">
    <location>
        <begin position="1"/>
        <end position="30"/>
    </location>
</feature>
<name>A0A7J8AVT4_RHIFE</name>
<evidence type="ECO:0000256" key="2">
    <source>
        <dbReference type="SAM" id="SignalP"/>
    </source>
</evidence>
<keyword evidence="1" id="KW-0812">Transmembrane</keyword>
<keyword evidence="1" id="KW-1133">Transmembrane helix</keyword>
<keyword evidence="2" id="KW-0732">Signal</keyword>
<evidence type="ECO:0000256" key="1">
    <source>
        <dbReference type="SAM" id="Phobius"/>
    </source>
</evidence>